<accession>A0A177GGM5</accession>
<dbReference type="Proteomes" id="UP000077349">
    <property type="component" value="Unassembled WGS sequence"/>
</dbReference>
<keyword evidence="1" id="KW-0675">Receptor</keyword>
<organism evidence="1 2">
    <name type="scientific">Acetobacter malorum</name>
    <dbReference type="NCBI Taxonomy" id="178901"/>
    <lineage>
        <taxon>Bacteria</taxon>
        <taxon>Pseudomonadati</taxon>
        <taxon>Pseudomonadota</taxon>
        <taxon>Alphaproteobacteria</taxon>
        <taxon>Acetobacterales</taxon>
        <taxon>Acetobacteraceae</taxon>
        <taxon>Acetobacter</taxon>
    </lineage>
</organism>
<sequence length="101" mass="11192">MKGDGFVVQAGAEKGLKLGSSGFVDLSFDYRHQDHTFRSGTDNRTGTDTLRVVGDPATTRYDAALNAGYTFENGIEAYTTETYAHRFTDIMQVYRVPSRLS</sequence>
<evidence type="ECO:0000313" key="1">
    <source>
        <dbReference type="EMBL" id="OAG78595.1"/>
    </source>
</evidence>
<proteinExistence type="predicted"/>
<protein>
    <submittedName>
        <fullName evidence="1">TonB-dependent receptor</fullName>
    </submittedName>
</protein>
<gene>
    <name evidence="1" type="ORF">Amal_00195</name>
</gene>
<comment type="caution">
    <text evidence="1">The sequence shown here is derived from an EMBL/GenBank/DDBJ whole genome shotgun (WGS) entry which is preliminary data.</text>
</comment>
<dbReference type="EMBL" id="LVHD01000002">
    <property type="protein sequence ID" value="OAG78595.1"/>
    <property type="molecule type" value="Genomic_DNA"/>
</dbReference>
<evidence type="ECO:0000313" key="2">
    <source>
        <dbReference type="Proteomes" id="UP000077349"/>
    </source>
</evidence>
<dbReference type="AlphaFoldDB" id="A0A177GGM5"/>
<dbReference type="PATRIC" id="fig|178901.16.peg.201"/>
<reference evidence="1 2" key="1">
    <citation type="submission" date="2016-03" db="EMBL/GenBank/DDBJ databases">
        <title>Draft genome sequence of Acetobacter malorum CECT 7742, a strain isolated from strawberry vinegar.</title>
        <authorList>
            <person name="Sainz F."/>
            <person name="Mas A."/>
            <person name="Torija M.J."/>
        </authorList>
    </citation>
    <scope>NUCLEOTIDE SEQUENCE [LARGE SCALE GENOMIC DNA]</scope>
    <source>
        <strain evidence="1 2">CECT 7742</strain>
    </source>
</reference>
<name>A0A177GGM5_9PROT</name>